<dbReference type="PANTHER" id="PTHR43253:SF1">
    <property type="entry name" value="TRICORN PROTEASE HOMOLOG 2-RELATED"/>
    <property type="match status" value="1"/>
</dbReference>
<evidence type="ECO:0000256" key="3">
    <source>
        <dbReference type="ARBA" id="ARBA00022490"/>
    </source>
</evidence>
<dbReference type="Pfam" id="PF14685">
    <property type="entry name" value="PDZ_Tricorn"/>
    <property type="match status" value="1"/>
</dbReference>
<dbReference type="InterPro" id="IPR029045">
    <property type="entry name" value="ClpP/crotonase-like_dom_sf"/>
</dbReference>
<dbReference type="EMBL" id="CP094970">
    <property type="protein sequence ID" value="UYM04742.1"/>
    <property type="molecule type" value="Genomic_DNA"/>
</dbReference>
<dbReference type="Pfam" id="PF26550">
    <property type="entry name" value="Tricorn_2nd"/>
    <property type="match status" value="1"/>
</dbReference>
<evidence type="ECO:0000256" key="9">
    <source>
        <dbReference type="PIRSR" id="PIRSR036421-3"/>
    </source>
</evidence>
<sequence>MTDAYVRFPHIRGEQIAFVADNDIWLTERTGGRAYRVSADHAPVQSPRISPDGTRIAWTAVHGGVKEVCVAPVDGGPTTRLTYWGQAGTWVRGWLSDDEVLVVSTRGEATRDRMFAHAVPVDGGPSRRLPYGWAHDLTFGPDGGVLLATTGTLEAAWWKRYRGGTAPQLWLDRDDSGTFSRLFADLPSGLASPLWTTTPRDTERIGFVSDHEGSGQLYSATLGKRAPTSGRLHRHTDHDFYVRHATTDGRQVVYVAGGELYLLDSLETGSEPQQVDVRLVGARSALAPRSVKAGANLGDVRPDHTARASVIESRGTVSWLTHRDGPVRALADSPGVRRRLPVVLGDSDRVAWVTDADGDDAIVIGGTGGDEPRVLVAAGRVGRVLAMTAAPDGRRLAIASHDGRLLTANVPEGQVARAAAVTEIDRTDEGDMTGLAFSPDSQWLAWSAPGPEPLRQIRMARLGRRAAPIDVTPLRFTDFEPAFTTDGKHLAFLSVRSLDPVYDAFVFDLSFPNGCRPHLVPLAADTPSPFDPRVGGRPTTEHDDKHADQAETPPATTVDVEHLHERVTAVPVAAGNYANLRSVRGGLIWLNHPLAGELGDDRARLDDDPARASLEHLALDSGKVQVLAEAADAAEPSGDGRRLVVRAKGKLLVVPADRKIPADDESSTDRVEVDLDRVRIEVDPRSEWRQMYHEAWRLMRDHYWRADMGGVDWGAVREKYAGLLQRIATHDDLVDVLWEMHGELGSSHAYVTPRSDSGDASARQGLLGADLAFTDGAWRIARIVPGESSRRRARSPLTAPGVAVAAGDAIVAVDGRPVDAVAGPGARLVGSADKPVELTIAPRDGGDRREVVVVPLADEFPLRYQDWVAGRRSWVHDNSDGRIGYLHVPDMVSEGWAELHRDLRTEFALDGLIVDVRGNRGGHTSQLVVEKLARRIIGWDLARGIGPTSYPADARRGPMVTVTDMYAGSDGDIVTAAIRSLGLGPVVGTRTWGGVVGIDGRYSLVDGTSVTQPRYSFWFEDFGWGVENHGVDPDVEVVMTPQDRVAGADPQLERALELVLRDLRRSPAAHPPEIPPLE</sequence>
<evidence type="ECO:0000256" key="10">
    <source>
        <dbReference type="SAM" id="MobiDB-lite"/>
    </source>
</evidence>
<proteinExistence type="inferred from homology"/>
<dbReference type="CDD" id="cd07562">
    <property type="entry name" value="Peptidase_S41_TRI"/>
    <property type="match status" value="1"/>
</dbReference>
<dbReference type="Pfam" id="PF14684">
    <property type="entry name" value="Tricorn_C1"/>
    <property type="match status" value="1"/>
</dbReference>
<comment type="similarity">
    <text evidence="2 7">Belongs to the peptidase S41B family.</text>
</comment>
<evidence type="ECO:0000256" key="2">
    <source>
        <dbReference type="ARBA" id="ARBA00008524"/>
    </source>
</evidence>
<dbReference type="Gene3D" id="2.130.10.10">
    <property type="entry name" value="YVTN repeat-like/Quinoprotein amine dehydrogenase"/>
    <property type="match status" value="1"/>
</dbReference>
<dbReference type="Pfam" id="PF26549">
    <property type="entry name" value="Tricorn_N"/>
    <property type="match status" value="1"/>
</dbReference>
<keyword evidence="6 7" id="KW-0720">Serine protease</keyword>
<accession>A0AA46TH62</accession>
<feature type="active site" description="Charge relay system" evidence="8">
    <location>
        <position position="748"/>
    </location>
</feature>
<feature type="domain" description="Tail specific protease" evidence="11">
    <location>
        <begin position="833"/>
        <end position="1038"/>
    </location>
</feature>
<reference evidence="12" key="1">
    <citation type="submission" date="2022-01" db="EMBL/GenBank/DDBJ databases">
        <title>Nocardioidaceae gen. sp. A5X3R13.</title>
        <authorList>
            <person name="Lopez Marin M.A."/>
            <person name="Uhlik O."/>
        </authorList>
    </citation>
    <scope>NUCLEOTIDE SEQUENCE</scope>
    <source>
        <strain evidence="12">A5X3R13</strain>
    </source>
</reference>
<evidence type="ECO:0000313" key="12">
    <source>
        <dbReference type="EMBL" id="UYM04742.1"/>
    </source>
</evidence>
<dbReference type="PIRSF" id="PIRSF036421">
    <property type="entry name" value="Tricorn_protease"/>
    <property type="match status" value="1"/>
</dbReference>
<evidence type="ECO:0000256" key="4">
    <source>
        <dbReference type="ARBA" id="ARBA00022670"/>
    </source>
</evidence>
<dbReference type="SUPFAM" id="SSF52096">
    <property type="entry name" value="ClpP/crotonase"/>
    <property type="match status" value="1"/>
</dbReference>
<dbReference type="GO" id="GO:0008236">
    <property type="term" value="F:serine-type peptidase activity"/>
    <property type="evidence" value="ECO:0007669"/>
    <property type="project" value="UniProtKB-UniRule"/>
</dbReference>
<evidence type="ECO:0000256" key="8">
    <source>
        <dbReference type="PIRSR" id="PIRSR036421-1"/>
    </source>
</evidence>
<dbReference type="Gene3D" id="3.90.226.10">
    <property type="entry name" value="2-enoyl-CoA Hydratase, Chain A, domain 1"/>
    <property type="match status" value="1"/>
</dbReference>
<evidence type="ECO:0000256" key="6">
    <source>
        <dbReference type="ARBA" id="ARBA00022825"/>
    </source>
</evidence>
<protein>
    <recommendedName>
        <fullName evidence="7">Tricorn protease homolog</fullName>
        <ecNumber evidence="7">3.4.21.-</ecNumber>
    </recommendedName>
</protein>
<dbReference type="AlphaFoldDB" id="A0AA46TH62"/>
<dbReference type="EC" id="3.4.21.-" evidence="7"/>
<feature type="site" description="Transition state stabilizer; via amide nitrogen" evidence="9">
    <location>
        <position position="970"/>
    </location>
</feature>
<dbReference type="InterPro" id="IPR015943">
    <property type="entry name" value="WD40/YVTN_repeat-like_dom_sf"/>
</dbReference>
<comment type="subcellular location">
    <subcellularLocation>
        <location evidence="1 7">Cytoplasm</location>
    </subcellularLocation>
</comment>
<dbReference type="SUPFAM" id="SSF69322">
    <property type="entry name" value="Tricorn protease domain 2"/>
    <property type="match status" value="1"/>
</dbReference>
<dbReference type="Gene3D" id="3.30.750.44">
    <property type="match status" value="1"/>
</dbReference>
<evidence type="ECO:0000256" key="7">
    <source>
        <dbReference type="PIRNR" id="PIRNR036421"/>
    </source>
</evidence>
<dbReference type="KEGG" id="sgrg:L0C25_19730"/>
<dbReference type="SUPFAM" id="SSF50156">
    <property type="entry name" value="PDZ domain-like"/>
    <property type="match status" value="1"/>
</dbReference>
<dbReference type="Proteomes" id="UP001164390">
    <property type="component" value="Chromosome"/>
</dbReference>
<dbReference type="SUPFAM" id="SSF69304">
    <property type="entry name" value="Tricorn protease N-terminal domain"/>
    <property type="match status" value="1"/>
</dbReference>
<dbReference type="Pfam" id="PF03572">
    <property type="entry name" value="Peptidase_S41"/>
    <property type="match status" value="1"/>
</dbReference>
<dbReference type="SMART" id="SM00245">
    <property type="entry name" value="TSPc"/>
    <property type="match status" value="1"/>
</dbReference>
<keyword evidence="13" id="KW-1185">Reference proteome</keyword>
<dbReference type="RefSeq" id="WP_271633500.1">
    <property type="nucleotide sequence ID" value="NZ_CP094970.1"/>
</dbReference>
<feature type="active site" description="Charge relay system" evidence="8">
    <location>
        <position position="1027"/>
    </location>
</feature>
<keyword evidence="4 7" id="KW-0645">Protease</keyword>
<dbReference type="GO" id="GO:0005737">
    <property type="term" value="C:cytoplasm"/>
    <property type="evidence" value="ECO:0007669"/>
    <property type="project" value="UniProtKB-SubCell"/>
</dbReference>
<feature type="compositionally biased region" description="Basic and acidic residues" evidence="10">
    <location>
        <begin position="539"/>
        <end position="549"/>
    </location>
</feature>
<evidence type="ECO:0000256" key="1">
    <source>
        <dbReference type="ARBA" id="ARBA00004496"/>
    </source>
</evidence>
<dbReference type="InterPro" id="IPR012393">
    <property type="entry name" value="Tricorn_protease"/>
</dbReference>
<dbReference type="InterPro" id="IPR029414">
    <property type="entry name" value="Tricorn_PDZ"/>
</dbReference>
<name>A0AA46TH62_9ACTN</name>
<dbReference type="CDD" id="cd10828">
    <property type="entry name" value="cpPDZ_Tricorn-protease"/>
    <property type="match status" value="1"/>
</dbReference>
<dbReference type="InterPro" id="IPR028204">
    <property type="entry name" value="Tricorn_C1"/>
</dbReference>
<dbReference type="GO" id="GO:0006508">
    <property type="term" value="P:proteolysis"/>
    <property type="evidence" value="ECO:0007669"/>
    <property type="project" value="UniProtKB-UniRule"/>
</dbReference>
<evidence type="ECO:0000259" key="11">
    <source>
        <dbReference type="SMART" id="SM00245"/>
    </source>
</evidence>
<keyword evidence="3 7" id="KW-0963">Cytoplasm</keyword>
<organism evidence="12 13">
    <name type="scientific">Solicola gregarius</name>
    <dbReference type="NCBI Taxonomy" id="2908642"/>
    <lineage>
        <taxon>Bacteria</taxon>
        <taxon>Bacillati</taxon>
        <taxon>Actinomycetota</taxon>
        <taxon>Actinomycetes</taxon>
        <taxon>Propionibacteriales</taxon>
        <taxon>Nocardioidaceae</taxon>
        <taxon>Solicola</taxon>
    </lineage>
</organism>
<dbReference type="Gene3D" id="2.120.10.60">
    <property type="entry name" value="Tricorn protease N-terminal domain"/>
    <property type="match status" value="1"/>
</dbReference>
<comment type="function">
    <text evidence="7">Degrades oligopeptides.</text>
</comment>
<feature type="region of interest" description="Disordered" evidence="10">
    <location>
        <begin position="522"/>
        <end position="554"/>
    </location>
</feature>
<gene>
    <name evidence="12" type="ORF">L0C25_19730</name>
</gene>
<keyword evidence="5 7" id="KW-0378">Hydrolase</keyword>
<dbReference type="InterPro" id="IPR036034">
    <property type="entry name" value="PDZ_sf"/>
</dbReference>
<feature type="active site" description="Nucleophile" evidence="8">
    <location>
        <position position="969"/>
    </location>
</feature>
<evidence type="ECO:0000313" key="13">
    <source>
        <dbReference type="Proteomes" id="UP001164390"/>
    </source>
</evidence>
<dbReference type="Gene3D" id="2.30.42.10">
    <property type="match status" value="1"/>
</dbReference>
<dbReference type="PANTHER" id="PTHR43253">
    <property type="entry name" value="TRICORN PROTEASE HOMOLOG 2-RELATED"/>
    <property type="match status" value="1"/>
</dbReference>
<dbReference type="InterPro" id="IPR005151">
    <property type="entry name" value="Tail-specific_protease"/>
</dbReference>
<evidence type="ECO:0000256" key="5">
    <source>
        <dbReference type="ARBA" id="ARBA00022801"/>
    </source>
</evidence>